<dbReference type="InterPro" id="IPR000961">
    <property type="entry name" value="AGC-kinase_C"/>
</dbReference>
<reference evidence="13" key="1">
    <citation type="submission" date="2023-07" db="EMBL/GenBank/DDBJ databases">
        <authorList>
            <consortium name="AG Swart"/>
            <person name="Singh M."/>
            <person name="Singh A."/>
            <person name="Seah K."/>
            <person name="Emmerich C."/>
        </authorList>
    </citation>
    <scope>NUCLEOTIDE SEQUENCE</scope>
    <source>
        <strain evidence="13">DP1</strain>
    </source>
</reference>
<comment type="similarity">
    <text evidence="10">Belongs to the protein kinase superfamily.</text>
</comment>
<dbReference type="FunFam" id="1.10.510.10:FF:000454">
    <property type="entry name" value="Uncharacterized protein"/>
    <property type="match status" value="1"/>
</dbReference>
<keyword evidence="2 10" id="KW-0723">Serine/threonine-protein kinase</keyword>
<dbReference type="GO" id="GO:0004674">
    <property type="term" value="F:protein serine/threonine kinase activity"/>
    <property type="evidence" value="ECO:0007669"/>
    <property type="project" value="UniProtKB-KW"/>
</dbReference>
<evidence type="ECO:0000256" key="10">
    <source>
        <dbReference type="RuleBase" id="RU000304"/>
    </source>
</evidence>
<evidence type="ECO:0000256" key="8">
    <source>
        <dbReference type="ARBA" id="ARBA00048679"/>
    </source>
</evidence>
<evidence type="ECO:0000256" key="2">
    <source>
        <dbReference type="ARBA" id="ARBA00022527"/>
    </source>
</evidence>
<feature type="binding site" evidence="9">
    <location>
        <position position="52"/>
    </location>
    <ligand>
        <name>ATP</name>
        <dbReference type="ChEBI" id="CHEBI:30616"/>
    </ligand>
</feature>
<dbReference type="PROSITE" id="PS51285">
    <property type="entry name" value="AGC_KINASE_CTER"/>
    <property type="match status" value="1"/>
</dbReference>
<dbReference type="AlphaFoldDB" id="A0AAD1USE6"/>
<name>A0AAD1USE6_EUPCR</name>
<feature type="domain" description="Protein kinase" evidence="11">
    <location>
        <begin position="23"/>
        <end position="281"/>
    </location>
</feature>
<dbReference type="PROSITE" id="PS50011">
    <property type="entry name" value="PROTEIN_KINASE_DOM"/>
    <property type="match status" value="1"/>
</dbReference>
<dbReference type="InterPro" id="IPR000719">
    <property type="entry name" value="Prot_kinase_dom"/>
</dbReference>
<keyword evidence="4 9" id="KW-0547">Nucleotide-binding</keyword>
<comment type="caution">
    <text evidence="13">The sequence shown here is derived from an EMBL/GenBank/DDBJ whole genome shotgun (WGS) entry which is preliminary data.</text>
</comment>
<evidence type="ECO:0000259" key="12">
    <source>
        <dbReference type="PROSITE" id="PS51285"/>
    </source>
</evidence>
<dbReference type="GO" id="GO:0005524">
    <property type="term" value="F:ATP binding"/>
    <property type="evidence" value="ECO:0007669"/>
    <property type="project" value="UniProtKB-UniRule"/>
</dbReference>
<dbReference type="InterPro" id="IPR011009">
    <property type="entry name" value="Kinase-like_dom_sf"/>
</dbReference>
<evidence type="ECO:0000256" key="1">
    <source>
        <dbReference type="ARBA" id="ARBA00012513"/>
    </source>
</evidence>
<feature type="domain" description="AGC-kinase C-terminal" evidence="12">
    <location>
        <begin position="282"/>
        <end position="355"/>
    </location>
</feature>
<comment type="catalytic activity">
    <reaction evidence="7">
        <text>L-threonyl-[protein] + ATP = O-phospho-L-threonyl-[protein] + ADP + H(+)</text>
        <dbReference type="Rhea" id="RHEA:46608"/>
        <dbReference type="Rhea" id="RHEA-COMP:11060"/>
        <dbReference type="Rhea" id="RHEA-COMP:11605"/>
        <dbReference type="ChEBI" id="CHEBI:15378"/>
        <dbReference type="ChEBI" id="CHEBI:30013"/>
        <dbReference type="ChEBI" id="CHEBI:30616"/>
        <dbReference type="ChEBI" id="CHEBI:61977"/>
        <dbReference type="ChEBI" id="CHEBI:456216"/>
        <dbReference type="EC" id="2.7.11.1"/>
    </reaction>
</comment>
<dbReference type="Gene3D" id="1.10.510.10">
    <property type="entry name" value="Transferase(Phosphotransferase) domain 1"/>
    <property type="match status" value="1"/>
</dbReference>
<evidence type="ECO:0000313" key="13">
    <source>
        <dbReference type="EMBL" id="CAI2372547.1"/>
    </source>
</evidence>
<dbReference type="PANTHER" id="PTHR24356:SF374">
    <property type="entry name" value="PROTEIN KINASE DOMAIN-CONTAINING PROTEIN"/>
    <property type="match status" value="1"/>
</dbReference>
<comment type="catalytic activity">
    <reaction evidence="8">
        <text>L-seryl-[protein] + ATP = O-phospho-L-seryl-[protein] + ADP + H(+)</text>
        <dbReference type="Rhea" id="RHEA:17989"/>
        <dbReference type="Rhea" id="RHEA-COMP:9863"/>
        <dbReference type="Rhea" id="RHEA-COMP:11604"/>
        <dbReference type="ChEBI" id="CHEBI:15378"/>
        <dbReference type="ChEBI" id="CHEBI:29999"/>
        <dbReference type="ChEBI" id="CHEBI:30616"/>
        <dbReference type="ChEBI" id="CHEBI:83421"/>
        <dbReference type="ChEBI" id="CHEBI:456216"/>
        <dbReference type="EC" id="2.7.11.1"/>
    </reaction>
</comment>
<dbReference type="SUPFAM" id="SSF56112">
    <property type="entry name" value="Protein kinase-like (PK-like)"/>
    <property type="match status" value="1"/>
</dbReference>
<protein>
    <recommendedName>
        <fullName evidence="1">non-specific serine/threonine protein kinase</fullName>
        <ecNumber evidence="1">2.7.11.1</ecNumber>
    </recommendedName>
</protein>
<dbReference type="InterPro" id="IPR050236">
    <property type="entry name" value="Ser_Thr_kinase_AGC"/>
</dbReference>
<keyword evidence="14" id="KW-1185">Reference proteome</keyword>
<dbReference type="PROSITE" id="PS00108">
    <property type="entry name" value="PROTEIN_KINASE_ST"/>
    <property type="match status" value="1"/>
</dbReference>
<evidence type="ECO:0000256" key="5">
    <source>
        <dbReference type="ARBA" id="ARBA00022777"/>
    </source>
</evidence>
<dbReference type="FunFam" id="3.30.200.20:FF:000819">
    <property type="entry name" value="Uncharacterized protein"/>
    <property type="match status" value="1"/>
</dbReference>
<dbReference type="PROSITE" id="PS00107">
    <property type="entry name" value="PROTEIN_KINASE_ATP"/>
    <property type="match status" value="1"/>
</dbReference>
<gene>
    <name evidence="13" type="ORF">ECRASSUSDP1_LOCUS13878</name>
</gene>
<evidence type="ECO:0000256" key="7">
    <source>
        <dbReference type="ARBA" id="ARBA00047899"/>
    </source>
</evidence>
<accession>A0AAD1USE6</accession>
<evidence type="ECO:0000256" key="4">
    <source>
        <dbReference type="ARBA" id="ARBA00022741"/>
    </source>
</evidence>
<dbReference type="Gene3D" id="3.30.200.20">
    <property type="entry name" value="Phosphorylase Kinase, domain 1"/>
    <property type="match status" value="1"/>
</dbReference>
<dbReference type="EC" id="2.7.11.1" evidence="1"/>
<organism evidence="13 14">
    <name type="scientific">Euplotes crassus</name>
    <dbReference type="NCBI Taxonomy" id="5936"/>
    <lineage>
        <taxon>Eukaryota</taxon>
        <taxon>Sar</taxon>
        <taxon>Alveolata</taxon>
        <taxon>Ciliophora</taxon>
        <taxon>Intramacronucleata</taxon>
        <taxon>Spirotrichea</taxon>
        <taxon>Hypotrichia</taxon>
        <taxon>Euplotida</taxon>
        <taxon>Euplotidae</taxon>
        <taxon>Moneuplotes</taxon>
    </lineage>
</organism>
<dbReference type="PANTHER" id="PTHR24356">
    <property type="entry name" value="SERINE/THREONINE-PROTEIN KINASE"/>
    <property type="match status" value="1"/>
</dbReference>
<sequence length="389" mass="45035">MGNCVTEQHSDKDDVSVITKTHFKFKYVIGKGGFGKVWKVQQKKTDGYFAMKVMLKSRILAKRSVSSVMNERNLLAKLKHSFLVNMHFAFQDRENLFVILDHLDGGDMRYHISWKKKFTEEQTKFFMSNIIIALEYIHNLGVVHRDIKPENLVFDSNGYMRIIDFGIARVLTQENHKDTSGTPGYMAPEVMCRQNHGISVDYFALGVIAFECMFGKRPYYGKNRKAIRDHILSKQVKIKRQDIPKGWSIEAADFINKLIQRKPVNRLGLSGPKELISHPWFADFDWEAVKSKRAISPFVPPQNKDNFDTKYANEPWKDEDSDLMKKQNELVKQAHIQALFEGYYYTRLSEYSSAVSIIRSEIPARKRKKNRNNALSLSTYGSNLNTKEA</sequence>
<dbReference type="EMBL" id="CAMPGE010013837">
    <property type="protein sequence ID" value="CAI2372547.1"/>
    <property type="molecule type" value="Genomic_DNA"/>
</dbReference>
<dbReference type="InterPro" id="IPR008271">
    <property type="entry name" value="Ser/Thr_kinase_AS"/>
</dbReference>
<dbReference type="Proteomes" id="UP001295684">
    <property type="component" value="Unassembled WGS sequence"/>
</dbReference>
<evidence type="ECO:0000313" key="14">
    <source>
        <dbReference type="Proteomes" id="UP001295684"/>
    </source>
</evidence>
<dbReference type="Pfam" id="PF00069">
    <property type="entry name" value="Pkinase"/>
    <property type="match status" value="1"/>
</dbReference>
<evidence type="ECO:0000256" key="9">
    <source>
        <dbReference type="PROSITE-ProRule" id="PRU10141"/>
    </source>
</evidence>
<dbReference type="SMART" id="SM00220">
    <property type="entry name" value="S_TKc"/>
    <property type="match status" value="1"/>
</dbReference>
<evidence type="ECO:0000259" key="11">
    <source>
        <dbReference type="PROSITE" id="PS50011"/>
    </source>
</evidence>
<evidence type="ECO:0000256" key="6">
    <source>
        <dbReference type="ARBA" id="ARBA00022840"/>
    </source>
</evidence>
<keyword evidence="5" id="KW-0418">Kinase</keyword>
<keyword evidence="6 9" id="KW-0067">ATP-binding</keyword>
<evidence type="ECO:0000256" key="3">
    <source>
        <dbReference type="ARBA" id="ARBA00022679"/>
    </source>
</evidence>
<dbReference type="InterPro" id="IPR017441">
    <property type="entry name" value="Protein_kinase_ATP_BS"/>
</dbReference>
<proteinExistence type="inferred from homology"/>
<dbReference type="GO" id="GO:0035556">
    <property type="term" value="P:intracellular signal transduction"/>
    <property type="evidence" value="ECO:0007669"/>
    <property type="project" value="TreeGrafter"/>
</dbReference>
<keyword evidence="3" id="KW-0808">Transferase</keyword>